<evidence type="ECO:0000259" key="2">
    <source>
        <dbReference type="SMART" id="SM00853"/>
    </source>
</evidence>
<dbReference type="Gene3D" id="3.30.1370.100">
    <property type="entry name" value="MutL, C-terminal domain, regulatory subdomain"/>
    <property type="match status" value="1"/>
</dbReference>
<dbReference type="SMART" id="SM00853">
    <property type="entry name" value="MutL_C"/>
    <property type="match status" value="1"/>
</dbReference>
<evidence type="ECO:0000313" key="3">
    <source>
        <dbReference type="EMBL" id="CAL5218766.1"/>
    </source>
</evidence>
<accession>A0ABP1FIR6</accession>
<name>A0ABP1FIR6_9CHLO</name>
<reference evidence="3 4" key="1">
    <citation type="submission" date="2024-06" db="EMBL/GenBank/DDBJ databases">
        <authorList>
            <person name="Kraege A."/>
            <person name="Thomma B."/>
        </authorList>
    </citation>
    <scope>NUCLEOTIDE SEQUENCE [LARGE SCALE GENOMIC DNA]</scope>
</reference>
<organism evidence="3 4">
    <name type="scientific">Coccomyxa viridis</name>
    <dbReference type="NCBI Taxonomy" id="1274662"/>
    <lineage>
        <taxon>Eukaryota</taxon>
        <taxon>Viridiplantae</taxon>
        <taxon>Chlorophyta</taxon>
        <taxon>core chlorophytes</taxon>
        <taxon>Trebouxiophyceae</taxon>
        <taxon>Trebouxiophyceae incertae sedis</taxon>
        <taxon>Coccomyxaceae</taxon>
        <taxon>Coccomyxa</taxon>
    </lineage>
</organism>
<dbReference type="Proteomes" id="UP001497392">
    <property type="component" value="Unassembled WGS sequence"/>
</dbReference>
<dbReference type="InterPro" id="IPR037198">
    <property type="entry name" value="MutL_C_sf"/>
</dbReference>
<dbReference type="EMBL" id="CAXHTA020000001">
    <property type="protein sequence ID" value="CAL5218766.1"/>
    <property type="molecule type" value="Genomic_DNA"/>
</dbReference>
<feature type="domain" description="MutL C-terminal dimerisation" evidence="2">
    <location>
        <begin position="115"/>
        <end position="266"/>
    </location>
</feature>
<dbReference type="InterPro" id="IPR042121">
    <property type="entry name" value="MutL_C_regsub"/>
</dbReference>
<dbReference type="PANTHER" id="PTHR10073:SF47">
    <property type="entry name" value="DNA MISMATCH REPAIR PROTEIN MLH3"/>
    <property type="match status" value="1"/>
</dbReference>
<comment type="caution">
    <text evidence="3">The sequence shown here is derived from an EMBL/GenBank/DDBJ whole genome shotgun (WGS) entry which is preliminary data.</text>
</comment>
<gene>
    <name evidence="3" type="primary">g485</name>
    <name evidence="3" type="ORF">VP750_LOCUS425</name>
</gene>
<dbReference type="PANTHER" id="PTHR10073">
    <property type="entry name" value="DNA MISMATCH REPAIR PROTEIN MLH, PMS, MUTL"/>
    <property type="match status" value="1"/>
</dbReference>
<protein>
    <submittedName>
        <fullName evidence="3">G485 protein</fullName>
    </submittedName>
</protein>
<dbReference type="Gene3D" id="3.30.1540.20">
    <property type="entry name" value="MutL, C-terminal domain, dimerisation subdomain"/>
    <property type="match status" value="1"/>
</dbReference>
<dbReference type="SUPFAM" id="SSF118116">
    <property type="entry name" value="DNA mismatch repair protein MutL"/>
    <property type="match status" value="1"/>
</dbReference>
<proteinExistence type="predicted"/>
<evidence type="ECO:0000313" key="4">
    <source>
        <dbReference type="Proteomes" id="UP001497392"/>
    </source>
</evidence>
<dbReference type="InterPro" id="IPR038973">
    <property type="entry name" value="MutL/Mlh/Pms-like"/>
</dbReference>
<dbReference type="InterPro" id="IPR014790">
    <property type="entry name" value="MutL_C"/>
</dbReference>
<feature type="region of interest" description="Disordered" evidence="1">
    <location>
        <begin position="1"/>
        <end position="64"/>
    </location>
</feature>
<sequence>MAEVSEWCTDTQQQQKLSLHSRKRRRSLEETHSRKSPAVSLTWSTPQVLEGERSSSSGGSGSAANATQALMQMWTNPMQPPIQGCLPSLEDLACGNTTGLRPQAITKAQLDTARPLHQVSKQFVPLVCGRIVAIMDQHAAAERVRLEQLQQEVIAEDGYPKQGDSVRLRPAQLLQLSPAELQMLQHHRAHLEAWGWQFAHPDLCCATGALITHAAAVLGTPLNFTELQSFLQQLRQTDGVARVPQAVHRLLVSRACHSAIRFGDVLSADQCEQLVQALRKTVSWHCCAHGRPTIMPLVDMAHLQSLLQMRP</sequence>
<keyword evidence="4" id="KW-1185">Reference proteome</keyword>
<dbReference type="Pfam" id="PF08676">
    <property type="entry name" value="MutL_C"/>
    <property type="match status" value="1"/>
</dbReference>
<evidence type="ECO:0000256" key="1">
    <source>
        <dbReference type="SAM" id="MobiDB-lite"/>
    </source>
</evidence>
<dbReference type="InterPro" id="IPR042120">
    <property type="entry name" value="MutL_C_dimsub"/>
</dbReference>